<organism evidence="2 3">
    <name type="scientific">Clostridium gallinarum</name>
    <dbReference type="NCBI Taxonomy" id="2762246"/>
    <lineage>
        <taxon>Bacteria</taxon>
        <taxon>Bacillati</taxon>
        <taxon>Bacillota</taxon>
        <taxon>Clostridia</taxon>
        <taxon>Eubacteriales</taxon>
        <taxon>Clostridiaceae</taxon>
        <taxon>Clostridium</taxon>
    </lineage>
</organism>
<evidence type="ECO:0000313" key="2">
    <source>
        <dbReference type="EMBL" id="MBD7915130.1"/>
    </source>
</evidence>
<sequence length="146" mass="17642">MSKYYETIVNENYRSEELFYKIFDYYLIKHVEGDFNKLDEIEKNFLMVGLLLTEVNSGGFDFYFIDAEGEKYARQTLDFLNSIDEKNFSTLLNKATEIFESEKGYDEKFKELGIIDDEFYKFRTNEYNDLYEKCIRYLKNELNKIL</sequence>
<dbReference type="Gene3D" id="1.20.1420.60">
    <property type="match status" value="1"/>
</dbReference>
<evidence type="ECO:0000259" key="1">
    <source>
        <dbReference type="Pfam" id="PF14300"/>
    </source>
</evidence>
<dbReference type="InterPro" id="IPR025402">
    <property type="entry name" value="DMP19_C"/>
</dbReference>
<dbReference type="Proteomes" id="UP000640335">
    <property type="component" value="Unassembled WGS sequence"/>
</dbReference>
<dbReference type="RefSeq" id="WP_191749890.1">
    <property type="nucleotide sequence ID" value="NZ_JACSQZ010000024.1"/>
</dbReference>
<protein>
    <submittedName>
        <fullName evidence="2">DUF4375 domain-containing protein</fullName>
    </submittedName>
</protein>
<comment type="caution">
    <text evidence="2">The sequence shown here is derived from an EMBL/GenBank/DDBJ whole genome shotgun (WGS) entry which is preliminary data.</text>
</comment>
<proteinExistence type="predicted"/>
<dbReference type="Pfam" id="PF14300">
    <property type="entry name" value="DMP19"/>
    <property type="match status" value="1"/>
</dbReference>
<dbReference type="EMBL" id="JACSQZ010000024">
    <property type="protein sequence ID" value="MBD7915130.1"/>
    <property type="molecule type" value="Genomic_DNA"/>
</dbReference>
<reference evidence="2 3" key="1">
    <citation type="submission" date="2020-08" db="EMBL/GenBank/DDBJ databases">
        <title>A Genomic Blueprint of the Chicken Gut Microbiome.</title>
        <authorList>
            <person name="Gilroy R."/>
            <person name="Ravi A."/>
            <person name="Getino M."/>
            <person name="Pursley I."/>
            <person name="Horton D.L."/>
            <person name="Alikhan N.-F."/>
            <person name="Baker D."/>
            <person name="Gharbi K."/>
            <person name="Hall N."/>
            <person name="Watson M."/>
            <person name="Adriaenssens E.M."/>
            <person name="Foster-Nyarko E."/>
            <person name="Jarju S."/>
            <person name="Secka A."/>
            <person name="Antonio M."/>
            <person name="Oren A."/>
            <person name="Chaudhuri R."/>
            <person name="La Ragione R.M."/>
            <person name="Hildebrand F."/>
            <person name="Pallen M.J."/>
        </authorList>
    </citation>
    <scope>NUCLEOTIDE SEQUENCE [LARGE SCALE GENOMIC DNA]</scope>
    <source>
        <strain evidence="2 3">Sa3CUN1</strain>
    </source>
</reference>
<name>A0ABR8Q3Z3_9CLOT</name>
<feature type="domain" description="DNA mimic protein DMP19 C-terminal" evidence="1">
    <location>
        <begin position="37"/>
        <end position="139"/>
    </location>
</feature>
<keyword evidence="3" id="KW-1185">Reference proteome</keyword>
<evidence type="ECO:0000313" key="3">
    <source>
        <dbReference type="Proteomes" id="UP000640335"/>
    </source>
</evidence>
<accession>A0ABR8Q3Z3</accession>
<gene>
    <name evidence="2" type="ORF">H9660_08200</name>
</gene>